<evidence type="ECO:0000313" key="11">
    <source>
        <dbReference type="Proteomes" id="UP000016057"/>
    </source>
</evidence>
<feature type="binding site" evidence="9">
    <location>
        <position position="132"/>
    </location>
    <ligand>
        <name>Zn(2+)</name>
        <dbReference type="ChEBI" id="CHEBI:29105"/>
        <note>catalytic</note>
    </ligand>
</feature>
<comment type="caution">
    <text evidence="10">The sequence shown here is derived from an EMBL/GenBank/DDBJ whole genome shotgun (WGS) entry which is preliminary data.</text>
</comment>
<evidence type="ECO:0000256" key="6">
    <source>
        <dbReference type="ARBA" id="ARBA00022759"/>
    </source>
</evidence>
<dbReference type="PROSITE" id="PS01306">
    <property type="entry name" value="UPF0054"/>
    <property type="match status" value="1"/>
</dbReference>
<evidence type="ECO:0000256" key="4">
    <source>
        <dbReference type="ARBA" id="ARBA00022722"/>
    </source>
</evidence>
<keyword evidence="9" id="KW-0963">Cytoplasm</keyword>
<organism evidence="10 11">
    <name type="scientific">Catellicoccus marimammalium M35/04/3</name>
    <dbReference type="NCBI Taxonomy" id="1234409"/>
    <lineage>
        <taxon>Bacteria</taxon>
        <taxon>Bacillati</taxon>
        <taxon>Bacillota</taxon>
        <taxon>Bacilli</taxon>
        <taxon>Lactobacillales</taxon>
        <taxon>Enterococcaceae</taxon>
        <taxon>Catellicoccus</taxon>
    </lineage>
</organism>
<evidence type="ECO:0000313" key="10">
    <source>
        <dbReference type="EMBL" id="EKU27435.1"/>
    </source>
</evidence>
<accession>K8Z979</accession>
<comment type="function">
    <text evidence="9">Single strand-specific metallo-endoribonuclease involved in late-stage 70S ribosome quality control and in maturation of the 3' terminus of the 16S rRNA.</text>
</comment>
<dbReference type="STRING" id="1234409.C683_0766"/>
<keyword evidence="6 9" id="KW-0255">Endonuclease</keyword>
<keyword evidence="5 9" id="KW-0479">Metal-binding</keyword>
<dbReference type="RefSeq" id="WP_009490199.1">
    <property type="nucleotide sequence ID" value="NZ_AMYT01000017.1"/>
</dbReference>
<dbReference type="EMBL" id="AMYT01000017">
    <property type="protein sequence ID" value="EKU27435.1"/>
    <property type="molecule type" value="Genomic_DNA"/>
</dbReference>
<dbReference type="InterPro" id="IPR020549">
    <property type="entry name" value="YbeY_CS"/>
</dbReference>
<evidence type="ECO:0000256" key="1">
    <source>
        <dbReference type="ARBA" id="ARBA00010875"/>
    </source>
</evidence>
<dbReference type="InterPro" id="IPR023091">
    <property type="entry name" value="MetalPrtase_cat_dom_sf_prd"/>
</dbReference>
<dbReference type="EC" id="3.1.-.-" evidence="9"/>
<dbReference type="AlphaFoldDB" id="K8Z979"/>
<comment type="similarity">
    <text evidence="1 9">Belongs to the endoribonuclease YbeY family.</text>
</comment>
<reference evidence="10 11" key="1">
    <citation type="journal article" date="2013" name="Genome Announc.">
        <title>Draft Genome Sequence of Catellicoccus marimammalium, a Novel Species Commonly Found in Gull Feces.</title>
        <authorList>
            <person name="Weigand M.R."/>
            <person name="Ryu H."/>
            <person name="Bozcek L."/>
            <person name="Konstantinidis K.T."/>
            <person name="Santo Domingo J.W."/>
        </authorList>
    </citation>
    <scope>NUCLEOTIDE SEQUENCE [LARGE SCALE GENOMIC DNA]</scope>
    <source>
        <strain evidence="10 11">M35/04/3</strain>
    </source>
</reference>
<dbReference type="GO" id="GO:0006364">
    <property type="term" value="P:rRNA processing"/>
    <property type="evidence" value="ECO:0007669"/>
    <property type="project" value="UniProtKB-UniRule"/>
</dbReference>
<keyword evidence="3 9" id="KW-0698">rRNA processing</keyword>
<keyword evidence="2 9" id="KW-0690">Ribosome biogenesis</keyword>
<comment type="cofactor">
    <cofactor evidence="9">
        <name>Zn(2+)</name>
        <dbReference type="ChEBI" id="CHEBI:29105"/>
    </cofactor>
    <text evidence="9">Binds 1 zinc ion.</text>
</comment>
<dbReference type="PANTHER" id="PTHR46986">
    <property type="entry name" value="ENDORIBONUCLEASE YBEY, CHLOROPLASTIC"/>
    <property type="match status" value="1"/>
</dbReference>
<dbReference type="PATRIC" id="fig|1234409.3.peg.717"/>
<proteinExistence type="inferred from homology"/>
<evidence type="ECO:0000256" key="9">
    <source>
        <dbReference type="HAMAP-Rule" id="MF_00009"/>
    </source>
</evidence>
<dbReference type="PANTHER" id="PTHR46986:SF1">
    <property type="entry name" value="ENDORIBONUCLEASE YBEY, CHLOROPLASTIC"/>
    <property type="match status" value="1"/>
</dbReference>
<feature type="binding site" evidence="9">
    <location>
        <position position="126"/>
    </location>
    <ligand>
        <name>Zn(2+)</name>
        <dbReference type="ChEBI" id="CHEBI:29105"/>
        <note>catalytic</note>
    </ligand>
</feature>
<dbReference type="InterPro" id="IPR002036">
    <property type="entry name" value="YbeY"/>
</dbReference>
<keyword evidence="11" id="KW-1185">Reference proteome</keyword>
<evidence type="ECO:0000256" key="7">
    <source>
        <dbReference type="ARBA" id="ARBA00022801"/>
    </source>
</evidence>
<keyword evidence="4 9" id="KW-0540">Nuclease</keyword>
<protein>
    <recommendedName>
        <fullName evidence="9">Endoribonuclease YbeY</fullName>
        <ecNumber evidence="9">3.1.-.-</ecNumber>
    </recommendedName>
</protein>
<evidence type="ECO:0000256" key="5">
    <source>
        <dbReference type="ARBA" id="ARBA00022723"/>
    </source>
</evidence>
<dbReference type="eggNOG" id="COG0319">
    <property type="taxonomic scope" value="Bacteria"/>
</dbReference>
<evidence type="ECO:0000256" key="8">
    <source>
        <dbReference type="ARBA" id="ARBA00022833"/>
    </source>
</evidence>
<dbReference type="SUPFAM" id="SSF55486">
    <property type="entry name" value="Metalloproteases ('zincins'), catalytic domain"/>
    <property type="match status" value="1"/>
</dbReference>
<gene>
    <name evidence="9" type="primary">ybeY</name>
    <name evidence="10" type="ORF">C683_0766</name>
</gene>
<dbReference type="OrthoDB" id="9807740at2"/>
<sequence>MEIYLQDHTGALTSEYEHLIMDLLEYAGKELSLAPDTEMSVTIVDNQEIQEINRKYRHKDQPTDVISFAIEDNPEDIFLPEEFAMEIPRDLGDIFVSIDRAKEQAEEYGHSLKRELGFLVVHGFLHLNGYDHMEPEEEKEMFALQNQILEHYGLQR</sequence>
<dbReference type="Pfam" id="PF02130">
    <property type="entry name" value="YbeY"/>
    <property type="match status" value="1"/>
</dbReference>
<keyword evidence="8 9" id="KW-0862">Zinc</keyword>
<dbReference type="GO" id="GO:0005737">
    <property type="term" value="C:cytoplasm"/>
    <property type="evidence" value="ECO:0007669"/>
    <property type="project" value="UniProtKB-SubCell"/>
</dbReference>
<dbReference type="GO" id="GO:0008270">
    <property type="term" value="F:zinc ion binding"/>
    <property type="evidence" value="ECO:0007669"/>
    <property type="project" value="UniProtKB-UniRule"/>
</dbReference>
<evidence type="ECO:0000256" key="2">
    <source>
        <dbReference type="ARBA" id="ARBA00022517"/>
    </source>
</evidence>
<comment type="subcellular location">
    <subcellularLocation>
        <location evidence="9">Cytoplasm</location>
    </subcellularLocation>
</comment>
<evidence type="ECO:0000256" key="3">
    <source>
        <dbReference type="ARBA" id="ARBA00022552"/>
    </source>
</evidence>
<dbReference type="HAMAP" id="MF_00009">
    <property type="entry name" value="Endoribonucl_YbeY"/>
    <property type="match status" value="1"/>
</dbReference>
<dbReference type="GO" id="GO:0004222">
    <property type="term" value="F:metalloendopeptidase activity"/>
    <property type="evidence" value="ECO:0007669"/>
    <property type="project" value="InterPro"/>
</dbReference>
<dbReference type="Gene3D" id="3.40.390.30">
    <property type="entry name" value="Metalloproteases ('zincins'), catalytic domain"/>
    <property type="match status" value="1"/>
</dbReference>
<keyword evidence="7 9" id="KW-0378">Hydrolase</keyword>
<feature type="binding site" evidence="9">
    <location>
        <position position="122"/>
    </location>
    <ligand>
        <name>Zn(2+)</name>
        <dbReference type="ChEBI" id="CHEBI:29105"/>
        <note>catalytic</note>
    </ligand>
</feature>
<name>K8Z979_9ENTE</name>
<dbReference type="NCBIfam" id="TIGR00043">
    <property type="entry name" value="rRNA maturation RNase YbeY"/>
    <property type="match status" value="1"/>
</dbReference>
<dbReference type="Proteomes" id="UP000016057">
    <property type="component" value="Unassembled WGS sequence"/>
</dbReference>
<dbReference type="GO" id="GO:0004521">
    <property type="term" value="F:RNA endonuclease activity"/>
    <property type="evidence" value="ECO:0007669"/>
    <property type="project" value="UniProtKB-UniRule"/>
</dbReference>